<evidence type="ECO:0000256" key="2">
    <source>
        <dbReference type="ARBA" id="ARBA00022692"/>
    </source>
</evidence>
<dbReference type="AlphaFoldDB" id="A0A2U1B342"/>
<feature type="transmembrane region" description="Helical" evidence="8">
    <location>
        <begin position="261"/>
        <end position="283"/>
    </location>
</feature>
<keyword evidence="3" id="KW-0547">Nucleotide-binding</keyword>
<organism evidence="11 12">
    <name type="scientific">Pontibacter virosus</name>
    <dbReference type="NCBI Taxonomy" id="1765052"/>
    <lineage>
        <taxon>Bacteria</taxon>
        <taxon>Pseudomonadati</taxon>
        <taxon>Bacteroidota</taxon>
        <taxon>Cytophagia</taxon>
        <taxon>Cytophagales</taxon>
        <taxon>Hymenobacteraceae</taxon>
        <taxon>Pontibacter</taxon>
    </lineage>
</organism>
<dbReference type="Gene3D" id="3.40.50.300">
    <property type="entry name" value="P-loop containing nucleotide triphosphate hydrolases"/>
    <property type="match status" value="1"/>
</dbReference>
<evidence type="ECO:0000256" key="4">
    <source>
        <dbReference type="ARBA" id="ARBA00022840"/>
    </source>
</evidence>
<dbReference type="InterPro" id="IPR003439">
    <property type="entry name" value="ABC_transporter-like_ATP-bd"/>
</dbReference>
<feature type="transmembrane region" description="Helical" evidence="8">
    <location>
        <begin position="295"/>
        <end position="314"/>
    </location>
</feature>
<dbReference type="GO" id="GO:0005886">
    <property type="term" value="C:plasma membrane"/>
    <property type="evidence" value="ECO:0007669"/>
    <property type="project" value="UniProtKB-SubCell"/>
</dbReference>
<dbReference type="Pfam" id="PF00005">
    <property type="entry name" value="ABC_tran"/>
    <property type="match status" value="1"/>
</dbReference>
<reference evidence="11 12" key="1">
    <citation type="submission" date="2018-04" db="EMBL/GenBank/DDBJ databases">
        <title>Genomic Encyclopedia of Type Strains, Phase IV (KMG-IV): sequencing the most valuable type-strain genomes for metagenomic binning, comparative biology and taxonomic classification.</title>
        <authorList>
            <person name="Goeker M."/>
        </authorList>
    </citation>
    <scope>NUCLEOTIDE SEQUENCE [LARGE SCALE GENOMIC DNA]</scope>
    <source>
        <strain evidence="11 12">DSM 100231</strain>
    </source>
</reference>
<dbReference type="SMART" id="SM00382">
    <property type="entry name" value="AAA"/>
    <property type="match status" value="1"/>
</dbReference>
<dbReference type="SUPFAM" id="SSF52540">
    <property type="entry name" value="P-loop containing nucleoside triphosphate hydrolases"/>
    <property type="match status" value="1"/>
</dbReference>
<dbReference type="InterPro" id="IPR011527">
    <property type="entry name" value="ABC1_TM_dom"/>
</dbReference>
<dbReference type="GO" id="GO:0016887">
    <property type="term" value="F:ATP hydrolysis activity"/>
    <property type="evidence" value="ECO:0007669"/>
    <property type="project" value="InterPro"/>
</dbReference>
<keyword evidence="5 8" id="KW-1133">Transmembrane helix</keyword>
<feature type="transmembrane region" description="Helical" evidence="8">
    <location>
        <begin position="181"/>
        <end position="198"/>
    </location>
</feature>
<evidence type="ECO:0000256" key="8">
    <source>
        <dbReference type="SAM" id="Phobius"/>
    </source>
</evidence>
<dbReference type="PANTHER" id="PTHR43394">
    <property type="entry name" value="ATP-DEPENDENT PERMEASE MDL1, MITOCHONDRIAL"/>
    <property type="match status" value="1"/>
</dbReference>
<keyword evidence="6 8" id="KW-0472">Membrane</keyword>
<dbReference type="CDD" id="cd18576">
    <property type="entry name" value="ABC_6TM_bac_exporter_ABCB8_10_like"/>
    <property type="match status" value="1"/>
</dbReference>
<keyword evidence="2 8" id="KW-0812">Transmembrane</keyword>
<feature type="region of interest" description="Disordered" evidence="7">
    <location>
        <begin position="1"/>
        <end position="20"/>
    </location>
</feature>
<dbReference type="OrthoDB" id="843962at2"/>
<dbReference type="EMBL" id="QEKI01000002">
    <property type="protein sequence ID" value="PVY43068.1"/>
    <property type="molecule type" value="Genomic_DNA"/>
</dbReference>
<feature type="transmembrane region" description="Helical" evidence="8">
    <location>
        <begin position="41"/>
        <end position="64"/>
    </location>
</feature>
<evidence type="ECO:0000256" key="7">
    <source>
        <dbReference type="SAM" id="MobiDB-lite"/>
    </source>
</evidence>
<feature type="domain" description="ABC transporter" evidence="9">
    <location>
        <begin position="358"/>
        <end position="594"/>
    </location>
</feature>
<name>A0A2U1B342_9BACT</name>
<dbReference type="InterPro" id="IPR003593">
    <property type="entry name" value="AAA+_ATPase"/>
</dbReference>
<evidence type="ECO:0000256" key="3">
    <source>
        <dbReference type="ARBA" id="ARBA00022741"/>
    </source>
</evidence>
<evidence type="ECO:0000256" key="6">
    <source>
        <dbReference type="ARBA" id="ARBA00023136"/>
    </source>
</evidence>
<feature type="domain" description="ABC transmembrane type-1" evidence="10">
    <location>
        <begin position="44"/>
        <end position="322"/>
    </location>
</feature>
<protein>
    <submittedName>
        <fullName evidence="11">ABC transporter fused permease/ATP-binding protein</fullName>
    </submittedName>
</protein>
<dbReference type="PROSITE" id="PS50893">
    <property type="entry name" value="ABC_TRANSPORTER_2"/>
    <property type="match status" value="1"/>
</dbReference>
<dbReference type="InterPro" id="IPR027417">
    <property type="entry name" value="P-loop_NTPase"/>
</dbReference>
<sequence>MAKRGIGLNDSTQEKEGRKKISKDSFRRGIRIFSYVLPYKFKFIIGLGFLVLSSLTFMIFPYLVGKLFDESENEMINMYALGLLAVILFQGIFSFFRVYFFAQVSENAVANIRRDLYSKFVQLPISFYEKRRVGEITSRITTDVAQVQDAMSITLAELFRQVTTLIVGVALIMWISIKLSLFMLATFPVLVILAMIFGRRIKKLSKKTQDELANTNVIVEETLQAINTVKAFTNEMFEVARYRTTLAKAVRTAIATANYRGAFITFIIVGLFGGIILVIWYGATLVANGEIERDSFVSFVLYTVFIGASVGGLGDLYGKIQTALGATERIQEILAETEEPTDKRQRPLSEIRRVRGDISYSQVAFSYPTRPDIQVLRDINFSINSGEKIALVGPSGAGKSTIVQLLLRLYDVSHGSITVDGQDIRQMNLTELRANVGIVPQEVLLFGGSIRENIAYGRPEATEEEIIAAARKANAYDFILTFPEGLDTLVGERGIKLSGGQRQRVAIARAILKNPAILVLDEATSSLDSESEHLVQQAMDELMKNRTTIVIAHRLATIRKVDKILVIDGGEIVEEGSHEVLSLNDNGIYANLLRLQFEMS</sequence>
<dbReference type="GO" id="GO:0090374">
    <property type="term" value="P:oligopeptide export from mitochondrion"/>
    <property type="evidence" value="ECO:0007669"/>
    <property type="project" value="TreeGrafter"/>
</dbReference>
<feature type="transmembrane region" description="Helical" evidence="8">
    <location>
        <begin position="76"/>
        <end position="96"/>
    </location>
</feature>
<comment type="caution">
    <text evidence="11">The sequence shown here is derived from an EMBL/GenBank/DDBJ whole genome shotgun (WGS) entry which is preliminary data.</text>
</comment>
<evidence type="ECO:0000259" key="10">
    <source>
        <dbReference type="PROSITE" id="PS50929"/>
    </source>
</evidence>
<keyword evidence="4 11" id="KW-0067">ATP-binding</keyword>
<proteinExistence type="predicted"/>
<dbReference type="PANTHER" id="PTHR43394:SF1">
    <property type="entry name" value="ATP-BINDING CASSETTE SUB-FAMILY B MEMBER 10, MITOCHONDRIAL"/>
    <property type="match status" value="1"/>
</dbReference>
<keyword evidence="12" id="KW-1185">Reference proteome</keyword>
<evidence type="ECO:0000313" key="12">
    <source>
        <dbReference type="Proteomes" id="UP000245466"/>
    </source>
</evidence>
<dbReference type="InterPro" id="IPR017871">
    <property type="entry name" value="ABC_transporter-like_CS"/>
</dbReference>
<dbReference type="InterPro" id="IPR036640">
    <property type="entry name" value="ABC1_TM_sf"/>
</dbReference>
<dbReference type="RefSeq" id="WP_116542104.1">
    <property type="nucleotide sequence ID" value="NZ_QEKI01000002.1"/>
</dbReference>
<feature type="transmembrane region" description="Helical" evidence="8">
    <location>
        <begin position="158"/>
        <end position="175"/>
    </location>
</feature>
<evidence type="ECO:0000256" key="5">
    <source>
        <dbReference type="ARBA" id="ARBA00022989"/>
    </source>
</evidence>
<dbReference type="SUPFAM" id="SSF90123">
    <property type="entry name" value="ABC transporter transmembrane region"/>
    <property type="match status" value="1"/>
</dbReference>
<dbReference type="InterPro" id="IPR039421">
    <property type="entry name" value="Type_1_exporter"/>
</dbReference>
<evidence type="ECO:0000256" key="1">
    <source>
        <dbReference type="ARBA" id="ARBA00004651"/>
    </source>
</evidence>
<evidence type="ECO:0000259" key="9">
    <source>
        <dbReference type="PROSITE" id="PS50893"/>
    </source>
</evidence>
<comment type="subcellular location">
    <subcellularLocation>
        <location evidence="1">Cell membrane</location>
        <topology evidence="1">Multi-pass membrane protein</topology>
    </subcellularLocation>
</comment>
<dbReference type="FunFam" id="3.40.50.300:FF:000218">
    <property type="entry name" value="Multidrug ABC transporter ATP-binding protein"/>
    <property type="match status" value="1"/>
</dbReference>
<dbReference type="GO" id="GO:0015421">
    <property type="term" value="F:ABC-type oligopeptide transporter activity"/>
    <property type="evidence" value="ECO:0007669"/>
    <property type="project" value="TreeGrafter"/>
</dbReference>
<dbReference type="Pfam" id="PF00664">
    <property type="entry name" value="ABC_membrane"/>
    <property type="match status" value="1"/>
</dbReference>
<dbReference type="GO" id="GO:0005524">
    <property type="term" value="F:ATP binding"/>
    <property type="evidence" value="ECO:0007669"/>
    <property type="project" value="UniProtKB-KW"/>
</dbReference>
<gene>
    <name evidence="11" type="ORF">C8E01_102245</name>
</gene>
<dbReference type="PROSITE" id="PS50929">
    <property type="entry name" value="ABC_TM1F"/>
    <property type="match status" value="1"/>
</dbReference>
<accession>A0A2U1B342</accession>
<evidence type="ECO:0000313" key="11">
    <source>
        <dbReference type="EMBL" id="PVY43068.1"/>
    </source>
</evidence>
<dbReference type="PROSITE" id="PS00211">
    <property type="entry name" value="ABC_TRANSPORTER_1"/>
    <property type="match status" value="1"/>
</dbReference>
<dbReference type="Gene3D" id="1.20.1560.10">
    <property type="entry name" value="ABC transporter type 1, transmembrane domain"/>
    <property type="match status" value="1"/>
</dbReference>
<dbReference type="CDD" id="cd03249">
    <property type="entry name" value="ABC_MTABC3_MDL1_MDL2"/>
    <property type="match status" value="1"/>
</dbReference>
<dbReference type="Proteomes" id="UP000245466">
    <property type="component" value="Unassembled WGS sequence"/>
</dbReference>